<feature type="compositionally biased region" description="Pro residues" evidence="1">
    <location>
        <begin position="1"/>
        <end position="12"/>
    </location>
</feature>
<protein>
    <submittedName>
        <fullName evidence="3">Aste57867_5613 protein</fullName>
    </submittedName>
</protein>
<sequence length="326" mass="35401">MPPKQLNPPPPMVTRRSSRFSLPNAPPTIDELDESLKSGDLPCFDPNGVNDDGNNNNVPRPVEPTAKTRTRVAEMMGNTLVYGDTVALFATPASTGVEAVVGFLPLSAMMGGSAEDHVLALGPVPDAKKELFKPARFVIMPPPGDKNVKVGKTAVHFNEPCVLELSPETISPWDSTTPPPKPKYALNNKLPDDVNDFIGARVRVQGDGGSAKGELHVKLLKPGMRDDDDEADDDLGSKKDEADEDEVATTNHRERVTKGDTNLTLHVIDTNRLRERYNGQDIGHLEWKKGDSAASFGGFLVCGHKKTALEFAQRVRPKPVTFRLGV</sequence>
<proteinExistence type="predicted"/>
<dbReference type="EMBL" id="VJMH01002082">
    <property type="protein sequence ID" value="KAF0710162.1"/>
    <property type="molecule type" value="Genomic_DNA"/>
</dbReference>
<accession>A0A485KD38</accession>
<dbReference type="EMBL" id="CAADRA010002084">
    <property type="protein sequence ID" value="VFT82659.1"/>
    <property type="molecule type" value="Genomic_DNA"/>
</dbReference>
<dbReference type="AlphaFoldDB" id="A0A485KD38"/>
<feature type="compositionally biased region" description="Low complexity" evidence="1">
    <location>
        <begin position="46"/>
        <end position="59"/>
    </location>
</feature>
<evidence type="ECO:0000313" key="2">
    <source>
        <dbReference type="EMBL" id="KAF0710162.1"/>
    </source>
</evidence>
<dbReference type="OrthoDB" id="120727at2759"/>
<gene>
    <name evidence="3" type="primary">Aste57867_5613</name>
    <name evidence="2" type="ORF">As57867_005600</name>
    <name evidence="3" type="ORF">ASTE57867_5613</name>
</gene>
<evidence type="ECO:0000256" key="1">
    <source>
        <dbReference type="SAM" id="MobiDB-lite"/>
    </source>
</evidence>
<feature type="region of interest" description="Disordered" evidence="1">
    <location>
        <begin position="220"/>
        <end position="251"/>
    </location>
</feature>
<organism evidence="3 4">
    <name type="scientific">Aphanomyces stellatus</name>
    <dbReference type="NCBI Taxonomy" id="120398"/>
    <lineage>
        <taxon>Eukaryota</taxon>
        <taxon>Sar</taxon>
        <taxon>Stramenopiles</taxon>
        <taxon>Oomycota</taxon>
        <taxon>Saprolegniomycetes</taxon>
        <taxon>Saprolegniales</taxon>
        <taxon>Verrucalvaceae</taxon>
        <taxon>Aphanomyces</taxon>
    </lineage>
</organism>
<evidence type="ECO:0000313" key="4">
    <source>
        <dbReference type="Proteomes" id="UP000332933"/>
    </source>
</evidence>
<reference evidence="3 4" key="1">
    <citation type="submission" date="2019-03" db="EMBL/GenBank/DDBJ databases">
        <authorList>
            <person name="Gaulin E."/>
            <person name="Dumas B."/>
        </authorList>
    </citation>
    <scope>NUCLEOTIDE SEQUENCE [LARGE SCALE GENOMIC DNA]</scope>
    <source>
        <strain evidence="3">CBS 568.67</strain>
    </source>
</reference>
<dbReference type="Proteomes" id="UP000332933">
    <property type="component" value="Unassembled WGS sequence"/>
</dbReference>
<feature type="region of interest" description="Disordered" evidence="1">
    <location>
        <begin position="1"/>
        <end position="63"/>
    </location>
</feature>
<name>A0A485KD38_9STRA</name>
<keyword evidence="4" id="KW-1185">Reference proteome</keyword>
<evidence type="ECO:0000313" key="3">
    <source>
        <dbReference type="EMBL" id="VFT82659.1"/>
    </source>
</evidence>
<reference evidence="2" key="2">
    <citation type="submission" date="2019-06" db="EMBL/GenBank/DDBJ databases">
        <title>Genomics analysis of Aphanomyces spp. identifies a new class of oomycete effector associated with host adaptation.</title>
        <authorList>
            <person name="Gaulin E."/>
        </authorList>
    </citation>
    <scope>NUCLEOTIDE SEQUENCE</scope>
    <source>
        <strain evidence="2">CBS 578.67</strain>
    </source>
</reference>